<protein>
    <recommendedName>
        <fullName evidence="3">Tetratricopeptide repeat protein</fullName>
    </recommendedName>
</protein>
<keyword evidence="2" id="KW-1185">Reference proteome</keyword>
<dbReference type="KEGG" id="oxy:HCG48_21160"/>
<evidence type="ECO:0000313" key="2">
    <source>
        <dbReference type="Proteomes" id="UP000500857"/>
    </source>
</evidence>
<dbReference type="EMBL" id="CP051167">
    <property type="protein sequence ID" value="QIZ72796.1"/>
    <property type="molecule type" value="Genomic_DNA"/>
</dbReference>
<dbReference type="Proteomes" id="UP000500857">
    <property type="component" value="Chromosome"/>
</dbReference>
<dbReference type="SUPFAM" id="SSF48452">
    <property type="entry name" value="TPR-like"/>
    <property type="match status" value="1"/>
</dbReference>
<name>A0A6H1U2Y1_9CYAN</name>
<proteinExistence type="predicted"/>
<evidence type="ECO:0000313" key="1">
    <source>
        <dbReference type="EMBL" id="QIZ72796.1"/>
    </source>
</evidence>
<sequence length="594" mass="67647">MDKIQESKSAERTQIDSAIARYEIALDRVDESVDREEGATGEAILELLLARDRLHEVWSRSQLGDRSAKRIVELDNRLRQQSAAIANHTELKHWKQSLNPPESFWWWQLSDPVRDSLRAIEHYERTLTAIETDRRPSSEAILELLAARDRVESVRDRLPKAQIAAIVELDRRLKQQRLTIARGNQLIGWRNTLKPPADRWWWYLNPTLIGSEEEPASLWDWLCTGISIGCLAIAASFTVSTYEVFKSNQQIGRDLAQHLATIAQAGGLVLVTGGAVTKQGQKIVENILISARIPPRWQGAGTLMISSGLLLVSWGIYANLPKWGIDYFNKGEKLAQIGQYSQAIAQYRQAQKFPLQRNLEQQLIASLGEAYEARGELEKAQEQYQLIGDRDRQADLMVGLARRYEDRGQLDRAKSIYEKFLNNARSANALGRVILLEGLQQVGWTGKLPEADVRQAEFYFELVEHQLSQHDNLYSEKLHYQVALNKGILRWAQVDLAQPQPEDLIFLLQAYGNFQEAFQVEQLLPTTADGGRAKCYLEIAGYLLDRFHNLQVNYRGVPPHQACYDRINALYRSDFIHDLELMDAAIGVNLKSPE</sequence>
<dbReference type="RefSeq" id="WP_168570943.1">
    <property type="nucleotide sequence ID" value="NZ_CP051167.1"/>
</dbReference>
<dbReference type="AlphaFoldDB" id="A0A6H1U2Y1"/>
<gene>
    <name evidence="1" type="ORF">HCG48_21160</name>
</gene>
<reference evidence="1 2" key="1">
    <citation type="submission" date="2020-04" db="EMBL/GenBank/DDBJ databases">
        <authorList>
            <person name="Basu S."/>
            <person name="Maruthanayagam V."/>
            <person name="Chakraborty S."/>
            <person name="Pramanik A."/>
            <person name="Mukherjee J."/>
            <person name="Brink B."/>
        </authorList>
    </citation>
    <scope>NUCLEOTIDE SEQUENCE [LARGE SCALE GENOMIC DNA]</scope>
    <source>
        <strain evidence="1 2">AP17</strain>
    </source>
</reference>
<dbReference type="Gene3D" id="1.25.40.10">
    <property type="entry name" value="Tetratricopeptide repeat domain"/>
    <property type="match status" value="1"/>
</dbReference>
<dbReference type="InterPro" id="IPR011990">
    <property type="entry name" value="TPR-like_helical_dom_sf"/>
</dbReference>
<accession>A0A6H1U2Y1</accession>
<evidence type="ECO:0008006" key="3">
    <source>
        <dbReference type="Google" id="ProtNLM"/>
    </source>
</evidence>
<organism evidence="1 2">
    <name type="scientific">Oxynema aestuarii AP17</name>
    <dbReference type="NCBI Taxonomy" id="2064643"/>
    <lineage>
        <taxon>Bacteria</taxon>
        <taxon>Bacillati</taxon>
        <taxon>Cyanobacteriota</taxon>
        <taxon>Cyanophyceae</taxon>
        <taxon>Oscillatoriophycideae</taxon>
        <taxon>Oscillatoriales</taxon>
        <taxon>Oscillatoriaceae</taxon>
        <taxon>Oxynema</taxon>
        <taxon>Oxynema aestuarii</taxon>
    </lineage>
</organism>